<reference evidence="2" key="2">
    <citation type="submission" date="2010-03" db="EMBL/GenBank/DDBJ databases">
        <title>The genome sequence of Coccidioides posadasii strain Silveira.</title>
        <authorList>
            <consortium name="The Broad Institute Genome Sequencing Center for Infectious Disease"/>
            <person name="Neafsey D."/>
            <person name="Orbach M."/>
            <person name="Henn M.R."/>
            <person name="Cole G.T."/>
            <person name="Galgiani J."/>
            <person name="Gardner M.J."/>
            <person name="Kirkland T.N."/>
            <person name="Taylor J.W."/>
            <person name="Young S.K."/>
            <person name="Zeng Q."/>
            <person name="Koehrsen M."/>
            <person name="Alvarado L."/>
            <person name="Berlin A."/>
            <person name="Borenstein D."/>
            <person name="Chapman S.B."/>
            <person name="Chen Z."/>
            <person name="Engels R."/>
            <person name="Freedman E."/>
            <person name="Gellesch M."/>
            <person name="Goldberg J."/>
            <person name="Griggs A."/>
            <person name="Gujja S."/>
            <person name="Heilman E."/>
            <person name="Heiman D."/>
            <person name="Howarth C."/>
            <person name="Jen D."/>
            <person name="Larson L."/>
            <person name="Mehta T."/>
            <person name="Neiman D."/>
            <person name="Park D."/>
            <person name="Pearson M."/>
            <person name="Richards J."/>
            <person name="Roberts A."/>
            <person name="Saif S."/>
            <person name="Shea T."/>
            <person name="Shenoy N."/>
            <person name="Sisk P."/>
            <person name="Stolte C."/>
            <person name="Sykes S."/>
            <person name="Walk T."/>
            <person name="White J."/>
            <person name="Yandava C."/>
            <person name="Haas B."/>
            <person name="Nusbaum C."/>
            <person name="Birren B."/>
        </authorList>
    </citation>
    <scope>NUCLEOTIDE SEQUENCE [LARGE SCALE GENOMIC DNA]</scope>
    <source>
        <strain evidence="2">RMSCC 757 / Silveira</strain>
    </source>
</reference>
<dbReference type="EMBL" id="GL636512">
    <property type="protein sequence ID" value="EFW13730.1"/>
    <property type="molecule type" value="Genomic_DNA"/>
</dbReference>
<evidence type="ECO:0000313" key="1">
    <source>
        <dbReference type="EMBL" id="EFW13730.1"/>
    </source>
</evidence>
<keyword evidence="2" id="KW-1185">Reference proteome</keyword>
<name>E9DIM6_COCPS</name>
<dbReference type="Proteomes" id="UP000002497">
    <property type="component" value="Unassembled WGS sequence"/>
</dbReference>
<proteinExistence type="predicted"/>
<accession>E9DIM6</accession>
<reference evidence="2" key="1">
    <citation type="journal article" date="2010" name="Genome Res.">
        <title>Population genomic sequencing of Coccidioides fungi reveals recent hybridization and transposon control.</title>
        <authorList>
            <person name="Neafsey D.E."/>
            <person name="Barker B.M."/>
            <person name="Sharpton T.J."/>
            <person name="Stajich J.E."/>
            <person name="Park D.J."/>
            <person name="Whiston E."/>
            <person name="Hung C.-Y."/>
            <person name="McMahan C."/>
            <person name="White J."/>
            <person name="Sykes S."/>
            <person name="Heiman D."/>
            <person name="Young S."/>
            <person name="Zeng Q."/>
            <person name="Abouelleil A."/>
            <person name="Aftuck L."/>
            <person name="Bessette D."/>
            <person name="Brown A."/>
            <person name="FitzGerald M."/>
            <person name="Lui A."/>
            <person name="Macdonald J.P."/>
            <person name="Priest M."/>
            <person name="Orbach M.J."/>
            <person name="Galgiani J.N."/>
            <person name="Kirkland T.N."/>
            <person name="Cole G.T."/>
            <person name="Birren B.W."/>
            <person name="Henn M.R."/>
            <person name="Taylor J.W."/>
            <person name="Rounsley S.D."/>
        </authorList>
    </citation>
    <scope>NUCLEOTIDE SEQUENCE [LARGE SCALE GENOMIC DNA]</scope>
    <source>
        <strain evidence="2">RMSCC 757 / Silveira</strain>
    </source>
</reference>
<gene>
    <name evidence="1" type="ORF">CPSG_09769</name>
</gene>
<evidence type="ECO:0000313" key="2">
    <source>
        <dbReference type="Proteomes" id="UP000002497"/>
    </source>
</evidence>
<dbReference type="AlphaFoldDB" id="E9DIM6"/>
<dbReference type="VEuPathDB" id="FungiDB:CPSG_09769"/>
<organism evidence="2">
    <name type="scientific">Coccidioides posadasii (strain RMSCC 757 / Silveira)</name>
    <name type="common">Valley fever fungus</name>
    <dbReference type="NCBI Taxonomy" id="443226"/>
    <lineage>
        <taxon>Eukaryota</taxon>
        <taxon>Fungi</taxon>
        <taxon>Dikarya</taxon>
        <taxon>Ascomycota</taxon>
        <taxon>Pezizomycotina</taxon>
        <taxon>Eurotiomycetes</taxon>
        <taxon>Eurotiomycetidae</taxon>
        <taxon>Onygenales</taxon>
        <taxon>Onygenaceae</taxon>
        <taxon>Coccidioides</taxon>
    </lineage>
</organism>
<dbReference type="HOGENOM" id="CLU_2831031_0_0_1"/>
<sequence length="66" mass="7664">MDDPRLILSIASHGEQLAQRLPECIDWVDLAPLFERTTERELDTCVPSLSHLVRGRDENRDGWFGW</sequence>
<protein>
    <submittedName>
        <fullName evidence="1">Predicted protein</fullName>
    </submittedName>
</protein>